<dbReference type="SUPFAM" id="SSF101874">
    <property type="entry name" value="YceI-like"/>
    <property type="match status" value="1"/>
</dbReference>
<feature type="domain" description="Lipid/polyisoprenoid-binding YceI-like" evidence="1">
    <location>
        <begin position="15"/>
        <end position="178"/>
    </location>
</feature>
<evidence type="ECO:0000313" key="3">
    <source>
        <dbReference type="Proteomes" id="UP000637423"/>
    </source>
</evidence>
<proteinExistence type="predicted"/>
<dbReference type="InterPro" id="IPR036761">
    <property type="entry name" value="TTHA0802/YceI-like_sf"/>
</dbReference>
<organism evidence="2 3">
    <name type="scientific">Undibacterium terreum</name>
    <dbReference type="NCBI Taxonomy" id="1224302"/>
    <lineage>
        <taxon>Bacteria</taxon>
        <taxon>Pseudomonadati</taxon>
        <taxon>Pseudomonadota</taxon>
        <taxon>Betaproteobacteria</taxon>
        <taxon>Burkholderiales</taxon>
        <taxon>Oxalobacteraceae</taxon>
        <taxon>Undibacterium</taxon>
    </lineage>
</organism>
<keyword evidence="3" id="KW-1185">Reference proteome</keyword>
<comment type="caution">
    <text evidence="2">The sequence shown here is derived from an EMBL/GenBank/DDBJ whole genome shotgun (WGS) entry which is preliminary data.</text>
</comment>
<dbReference type="EMBL" id="BMED01000002">
    <property type="protein sequence ID" value="GGC72621.1"/>
    <property type="molecule type" value="Genomic_DNA"/>
</dbReference>
<dbReference type="PANTHER" id="PTHR34406:SF2">
    <property type="entry name" value="PERIPLASMIC PROTEIN"/>
    <property type="match status" value="1"/>
</dbReference>
<dbReference type="SMART" id="SM00867">
    <property type="entry name" value="YceI"/>
    <property type="match status" value="1"/>
</dbReference>
<dbReference type="InterPro" id="IPR007372">
    <property type="entry name" value="Lipid/polyisoprenoid-bd_YceI"/>
</dbReference>
<sequence>MTLAASAAGASAADRYIIDPEHTYSTFEYKHWGLSYQRGRFDNNSGMIELDMGGKTGAINIAIDASSVSTGSETFNKILRSDNFFDATQFPQILFKSSNMRFDGDKLVQVDGDLTIRGITKPASFEITHFNCRFMFLYFKQACGANGYTKILRSDFGVGRYVPFVSDEVTLSFSVEGIKE</sequence>
<reference evidence="2" key="1">
    <citation type="journal article" date="2014" name="Int. J. Syst. Evol. Microbiol.">
        <title>Complete genome sequence of Corynebacterium casei LMG S-19264T (=DSM 44701T), isolated from a smear-ripened cheese.</title>
        <authorList>
            <consortium name="US DOE Joint Genome Institute (JGI-PGF)"/>
            <person name="Walter F."/>
            <person name="Albersmeier A."/>
            <person name="Kalinowski J."/>
            <person name="Ruckert C."/>
        </authorList>
    </citation>
    <scope>NUCLEOTIDE SEQUENCE</scope>
    <source>
        <strain evidence="2">CGMCC 1.10998</strain>
    </source>
</reference>
<dbReference type="Proteomes" id="UP000637423">
    <property type="component" value="Unassembled WGS sequence"/>
</dbReference>
<evidence type="ECO:0000259" key="1">
    <source>
        <dbReference type="SMART" id="SM00867"/>
    </source>
</evidence>
<reference evidence="2" key="2">
    <citation type="submission" date="2020-09" db="EMBL/GenBank/DDBJ databases">
        <authorList>
            <person name="Sun Q."/>
            <person name="Zhou Y."/>
        </authorList>
    </citation>
    <scope>NUCLEOTIDE SEQUENCE</scope>
    <source>
        <strain evidence="2">CGMCC 1.10998</strain>
    </source>
</reference>
<evidence type="ECO:0000313" key="2">
    <source>
        <dbReference type="EMBL" id="GGC72621.1"/>
    </source>
</evidence>
<accession>A0A916UGZ1</accession>
<dbReference type="Gene3D" id="2.40.128.110">
    <property type="entry name" value="Lipid/polyisoprenoid-binding, YceI-like"/>
    <property type="match status" value="1"/>
</dbReference>
<protein>
    <recommendedName>
        <fullName evidence="1">Lipid/polyisoprenoid-binding YceI-like domain-containing protein</fullName>
    </recommendedName>
</protein>
<gene>
    <name evidence="2" type="ORF">GCM10011396_19720</name>
</gene>
<name>A0A916UGZ1_9BURK</name>
<dbReference type="AlphaFoldDB" id="A0A916UGZ1"/>
<dbReference type="PANTHER" id="PTHR34406">
    <property type="entry name" value="PROTEIN YCEI"/>
    <property type="match status" value="1"/>
</dbReference>
<dbReference type="Pfam" id="PF04264">
    <property type="entry name" value="YceI"/>
    <property type="match status" value="1"/>
</dbReference>